<keyword evidence="2 3" id="KW-0040">ANK repeat</keyword>
<dbReference type="GeneID" id="115458767"/>
<dbReference type="SUPFAM" id="SSF47986">
    <property type="entry name" value="DEATH domain"/>
    <property type="match status" value="1"/>
</dbReference>
<evidence type="ECO:0000313" key="5">
    <source>
        <dbReference type="Proteomes" id="UP000515156"/>
    </source>
</evidence>
<feature type="repeat" description="ANK" evidence="3">
    <location>
        <begin position="620"/>
        <end position="652"/>
    </location>
</feature>
<sequence>MHLSSRFINPYATEVMKTRKEELMFGINNTDYILTWLTENGIFTQDKKVLVSTYRTRLEKNSRLLDMLVSQGERACRLFFYPCLKTVEPNLYSSVRNYVNEFNDKIGDGKRQLVGYLLEKDKDGIQKPVEPRHDGSPRVLLKKVKPKKTTTEDSQEKPRLHIAKSKQMPSDLDSIFGAAAKGDLSLLKEILTDNDINAVNSHNETLLHVAASNGQVSVLDYLIGKGAKLEIKDKNGRTPLHRASERGHVEAVRVLLSAGAKLYALDNEGNMPLHLAAQNQHVDIVKMMLQDEIQKHQNRHNFLHMAALKDDSKLAQLLLRNGALVDAKDEKRLTALHYAISQGFEKTARVLLEAGASIDSSIIDAAFNSNNHAIFGLLLQHSKGLSPGTMVSMLFKAVQANLHGIIMALIDRGTDMNAKNDMDYTPLLLAVELGNTESAQALIEKGAHLDERLPNLNTALHLAVQAGVISTINLLIEKGLNANVGGPGDQTPLHVAAFYNKPDVADALVTAGAKIDAVTKDLATPLHIASQRGNVDVAQCLLQHKAKVNIKDKLSKTPLHLAAEVGELAMVELLLKYSADPNITDKDKKTPLHLAAMSGDLGIVKAMLSSKVRFGMKDMDGCTPLHYASTKGNMDIVTVLLTEGKNKNIDEKNTWRKTPLHLAAEHGHSDLIQLLLHSGASMNALDNNRDTPLHCACKAGHLNSVQTLVNWSQGEKTNLQATNSLKKTPLQVAEAGTTESHAQIVTFLKKKMLLTR</sequence>
<dbReference type="Pfam" id="PF00023">
    <property type="entry name" value="Ank"/>
    <property type="match status" value="1"/>
</dbReference>
<evidence type="ECO:0000313" key="6">
    <source>
        <dbReference type="RefSeq" id="XP_030044436.1"/>
    </source>
</evidence>
<dbReference type="Pfam" id="PF12796">
    <property type="entry name" value="Ank_2"/>
    <property type="match status" value="6"/>
</dbReference>
<dbReference type="Gene3D" id="1.25.40.20">
    <property type="entry name" value="Ankyrin repeat-containing domain"/>
    <property type="match status" value="5"/>
</dbReference>
<feature type="repeat" description="ANK" evidence="3">
    <location>
        <begin position="455"/>
        <end position="487"/>
    </location>
</feature>
<dbReference type="PANTHER" id="PTHR24198:SF194">
    <property type="entry name" value="INVERSIN-A"/>
    <property type="match status" value="1"/>
</dbReference>
<dbReference type="InterPro" id="IPR001315">
    <property type="entry name" value="CARD"/>
</dbReference>
<dbReference type="CDD" id="cd01671">
    <property type="entry name" value="CARD"/>
    <property type="match status" value="1"/>
</dbReference>
<keyword evidence="5" id="KW-1185">Reference proteome</keyword>
<dbReference type="InterPro" id="IPR036770">
    <property type="entry name" value="Ankyrin_rpt-contain_sf"/>
</dbReference>
<evidence type="ECO:0000256" key="1">
    <source>
        <dbReference type="ARBA" id="ARBA00022737"/>
    </source>
</evidence>
<organism evidence="5 6">
    <name type="scientific">Microcaecilia unicolor</name>
    <dbReference type="NCBI Taxonomy" id="1415580"/>
    <lineage>
        <taxon>Eukaryota</taxon>
        <taxon>Metazoa</taxon>
        <taxon>Chordata</taxon>
        <taxon>Craniata</taxon>
        <taxon>Vertebrata</taxon>
        <taxon>Euteleostomi</taxon>
        <taxon>Amphibia</taxon>
        <taxon>Gymnophiona</taxon>
        <taxon>Siphonopidae</taxon>
        <taxon>Microcaecilia</taxon>
    </lineage>
</organism>
<feature type="repeat" description="ANK" evidence="3">
    <location>
        <begin position="422"/>
        <end position="454"/>
    </location>
</feature>
<accession>A0A6P7WTB6</accession>
<dbReference type="KEGG" id="muo:115458767"/>
<feature type="repeat" description="ANK" evidence="3">
    <location>
        <begin position="488"/>
        <end position="520"/>
    </location>
</feature>
<feature type="repeat" description="ANK" evidence="3">
    <location>
        <begin position="587"/>
        <end position="619"/>
    </location>
</feature>
<feature type="repeat" description="ANK" evidence="3">
    <location>
        <begin position="554"/>
        <end position="586"/>
    </location>
</feature>
<reference evidence="6" key="1">
    <citation type="submission" date="2025-08" db="UniProtKB">
        <authorList>
            <consortium name="RefSeq"/>
        </authorList>
    </citation>
    <scope>IDENTIFICATION</scope>
</reference>
<evidence type="ECO:0000256" key="2">
    <source>
        <dbReference type="ARBA" id="ARBA00023043"/>
    </source>
</evidence>
<feature type="repeat" description="ANK" evidence="3">
    <location>
        <begin position="521"/>
        <end position="553"/>
    </location>
</feature>
<dbReference type="PANTHER" id="PTHR24198">
    <property type="entry name" value="ANKYRIN REPEAT AND PROTEIN KINASE DOMAIN-CONTAINING PROTEIN"/>
    <property type="match status" value="1"/>
</dbReference>
<dbReference type="AlphaFoldDB" id="A0A6P7WTB6"/>
<feature type="repeat" description="ANK" evidence="3">
    <location>
        <begin position="331"/>
        <end position="359"/>
    </location>
</feature>
<evidence type="ECO:0000256" key="3">
    <source>
        <dbReference type="PROSITE-ProRule" id="PRU00023"/>
    </source>
</evidence>
<proteinExistence type="predicted"/>
<dbReference type="InterPro" id="IPR011029">
    <property type="entry name" value="DEATH-like_dom_sf"/>
</dbReference>
<dbReference type="SUPFAM" id="SSF48403">
    <property type="entry name" value="Ankyrin repeat"/>
    <property type="match status" value="2"/>
</dbReference>
<feature type="domain" description="CARD" evidence="4">
    <location>
        <begin position="8"/>
        <end position="80"/>
    </location>
</feature>
<feature type="repeat" description="ANK" evidence="3">
    <location>
        <begin position="202"/>
        <end position="234"/>
    </location>
</feature>
<feature type="repeat" description="ANK" evidence="3">
    <location>
        <begin position="268"/>
        <end position="290"/>
    </location>
</feature>
<keyword evidence="1" id="KW-0677">Repeat</keyword>
<name>A0A6P7WTB6_9AMPH</name>
<dbReference type="PROSITE" id="PS50297">
    <property type="entry name" value="ANK_REP_REGION"/>
    <property type="match status" value="13"/>
</dbReference>
<dbReference type="SMART" id="SM00248">
    <property type="entry name" value="ANK"/>
    <property type="match status" value="16"/>
</dbReference>
<dbReference type="Proteomes" id="UP000515156">
    <property type="component" value="Unplaced"/>
</dbReference>
<feature type="repeat" description="ANK" evidence="3">
    <location>
        <begin position="655"/>
        <end position="687"/>
    </location>
</feature>
<dbReference type="Pfam" id="PF00619">
    <property type="entry name" value="CARD"/>
    <property type="match status" value="1"/>
</dbReference>
<evidence type="ECO:0000259" key="4">
    <source>
        <dbReference type="PROSITE" id="PS50209"/>
    </source>
</evidence>
<dbReference type="PROSITE" id="PS50088">
    <property type="entry name" value="ANK_REPEAT"/>
    <property type="match status" value="13"/>
</dbReference>
<dbReference type="InParanoid" id="A0A6P7WTB6"/>
<protein>
    <submittedName>
        <fullName evidence="6">Ankyrin-1-like</fullName>
    </submittedName>
</protein>
<dbReference type="PROSITE" id="PS50209">
    <property type="entry name" value="CARD"/>
    <property type="match status" value="1"/>
</dbReference>
<dbReference type="GO" id="GO:0042981">
    <property type="term" value="P:regulation of apoptotic process"/>
    <property type="evidence" value="ECO:0007669"/>
    <property type="project" value="InterPro"/>
</dbReference>
<dbReference type="InterPro" id="IPR002110">
    <property type="entry name" value="Ankyrin_rpt"/>
</dbReference>
<gene>
    <name evidence="6" type="primary">LOC115458767</name>
</gene>
<dbReference type="RefSeq" id="XP_030044436.1">
    <property type="nucleotide sequence ID" value="XM_030188576.1"/>
</dbReference>
<feature type="repeat" description="ANK" evidence="3">
    <location>
        <begin position="235"/>
        <end position="267"/>
    </location>
</feature>
<dbReference type="PRINTS" id="PR01415">
    <property type="entry name" value="ANKYRIN"/>
</dbReference>
<dbReference type="OrthoDB" id="20872at2759"/>
<feature type="repeat" description="ANK" evidence="3">
    <location>
        <begin position="298"/>
        <end position="330"/>
    </location>
</feature>
<dbReference type="Gene3D" id="1.10.533.10">
    <property type="entry name" value="Death Domain, Fas"/>
    <property type="match status" value="1"/>
</dbReference>